<dbReference type="EMBL" id="JAHCVJ010000009">
    <property type="protein sequence ID" value="MBT0666230.1"/>
    <property type="molecule type" value="Genomic_DNA"/>
</dbReference>
<dbReference type="InterPro" id="IPR028976">
    <property type="entry name" value="CheC-like_sf"/>
</dbReference>
<dbReference type="SUPFAM" id="SSF103039">
    <property type="entry name" value="CheC-like"/>
    <property type="match status" value="1"/>
</dbReference>
<dbReference type="SUPFAM" id="SSF160246">
    <property type="entry name" value="EspE N-terminal domain-like"/>
    <property type="match status" value="1"/>
</dbReference>
<dbReference type="Proteomes" id="UP000811899">
    <property type="component" value="Unassembled WGS sequence"/>
</dbReference>
<protein>
    <submittedName>
        <fullName evidence="3">Chemotaxis protein CheX</fullName>
    </submittedName>
</protein>
<evidence type="ECO:0000259" key="2">
    <source>
        <dbReference type="Pfam" id="PF13690"/>
    </source>
</evidence>
<gene>
    <name evidence="3" type="ORF">KI809_18115</name>
</gene>
<dbReference type="GO" id="GO:0006935">
    <property type="term" value="P:chemotaxis"/>
    <property type="evidence" value="ECO:0007669"/>
    <property type="project" value="UniProtKB-KW"/>
</dbReference>
<dbReference type="RefSeq" id="WP_214172998.1">
    <property type="nucleotide sequence ID" value="NZ_JAHCVJ010000009.1"/>
</dbReference>
<dbReference type="Pfam" id="PF13690">
    <property type="entry name" value="CheX"/>
    <property type="match status" value="1"/>
</dbReference>
<evidence type="ECO:0000313" key="3">
    <source>
        <dbReference type="EMBL" id="MBT0666230.1"/>
    </source>
</evidence>
<sequence length="286" mass="31636">MAVKFFGQFLVEQGVISRETLLKAIELQESTNKSIGDIAIEMGLMTQADVEQVNLAQRSEDLRFGDMSVKLGFLSADTLQQALRKQSDSHLYIGKAITMVGGLTEDQLEKYLADFKADQSQYVTDRVQLPAGVQQQPLWEMMADLSYKMLTRVARLTFRPVPCEVVSCLASSHIVAAMDFTGDIRCRYVFSASEEVQIQIAKAILSQDEVSHEPKEVLDDTVMEFINVVCGNIVAKSVQLGITLDIMPPEILESQDDIEIPVGYTALNFPICLASGNAAITLIIYT</sequence>
<keyword evidence="4" id="KW-1185">Reference proteome</keyword>
<dbReference type="AlphaFoldDB" id="A0AAW4L9H6"/>
<reference evidence="3 4" key="1">
    <citation type="submission" date="2021-05" db="EMBL/GenBank/DDBJ databases">
        <title>The draft genome of Geobacter pelophilus DSM 12255.</title>
        <authorList>
            <person name="Xu Z."/>
            <person name="Masuda Y."/>
            <person name="Itoh H."/>
            <person name="Senoo K."/>
        </authorList>
    </citation>
    <scope>NUCLEOTIDE SEQUENCE [LARGE SCALE GENOMIC DNA]</scope>
    <source>
        <strain evidence="3 4">DSM 12255</strain>
    </source>
</reference>
<evidence type="ECO:0000313" key="4">
    <source>
        <dbReference type="Proteomes" id="UP000811899"/>
    </source>
</evidence>
<organism evidence="3 4">
    <name type="scientific">Geoanaerobacter pelophilus</name>
    <dbReference type="NCBI Taxonomy" id="60036"/>
    <lineage>
        <taxon>Bacteria</taxon>
        <taxon>Pseudomonadati</taxon>
        <taxon>Thermodesulfobacteriota</taxon>
        <taxon>Desulfuromonadia</taxon>
        <taxon>Geobacterales</taxon>
        <taxon>Geobacteraceae</taxon>
        <taxon>Geoanaerobacter</taxon>
    </lineage>
</organism>
<comment type="caution">
    <text evidence="3">The sequence shown here is derived from an EMBL/GenBank/DDBJ whole genome shotgun (WGS) entry which is preliminary data.</text>
</comment>
<proteinExistence type="predicted"/>
<dbReference type="InterPro" id="IPR037257">
    <property type="entry name" value="T2SS_E_N_sf"/>
</dbReference>
<keyword evidence="1" id="KW-0145">Chemotaxis</keyword>
<dbReference type="InterPro" id="IPR028051">
    <property type="entry name" value="CheX-like_dom"/>
</dbReference>
<name>A0AAW4L9H6_9BACT</name>
<evidence type="ECO:0000256" key="1">
    <source>
        <dbReference type="ARBA" id="ARBA00022500"/>
    </source>
</evidence>
<dbReference type="Gene3D" id="3.40.1550.10">
    <property type="entry name" value="CheC-like"/>
    <property type="match status" value="1"/>
</dbReference>
<accession>A0AAW4L9H6</accession>
<feature type="domain" description="Chemotaxis phosphatase CheX-like" evidence="2">
    <location>
        <begin position="174"/>
        <end position="270"/>
    </location>
</feature>